<dbReference type="SUPFAM" id="SSF51735">
    <property type="entry name" value="NAD(P)-binding Rossmann-fold domains"/>
    <property type="match status" value="1"/>
</dbReference>
<comment type="similarity">
    <text evidence="1">Belongs to the myo-inositol 1-phosphate synthase family.</text>
</comment>
<dbReference type="InterPro" id="IPR002587">
    <property type="entry name" value="Myo-inos-1-P_Synthase"/>
</dbReference>
<dbReference type="InterPro" id="IPR036291">
    <property type="entry name" value="NAD(P)-bd_dom_sf"/>
</dbReference>
<keyword evidence="5" id="KW-1185">Reference proteome</keyword>
<organism evidence="4 5">
    <name type="scientific">Eilatimonas milleporae</name>
    <dbReference type="NCBI Taxonomy" id="911205"/>
    <lineage>
        <taxon>Bacteria</taxon>
        <taxon>Pseudomonadati</taxon>
        <taxon>Pseudomonadota</taxon>
        <taxon>Alphaproteobacteria</taxon>
        <taxon>Kordiimonadales</taxon>
        <taxon>Kordiimonadaceae</taxon>
        <taxon>Eilatimonas</taxon>
    </lineage>
</organism>
<dbReference type="Pfam" id="PF01658">
    <property type="entry name" value="Inos-1-P_synth"/>
    <property type="match status" value="1"/>
</dbReference>
<dbReference type="OrthoDB" id="9766811at2"/>
<dbReference type="SUPFAM" id="SSF55347">
    <property type="entry name" value="Glyceraldehyde-3-phosphate dehydrogenase-like, C-terminal domain"/>
    <property type="match status" value="1"/>
</dbReference>
<evidence type="ECO:0000313" key="5">
    <source>
        <dbReference type="Proteomes" id="UP000271227"/>
    </source>
</evidence>
<dbReference type="InterPro" id="IPR052199">
    <property type="entry name" value="MIPS"/>
</dbReference>
<dbReference type="AlphaFoldDB" id="A0A3M0CL06"/>
<reference evidence="4 5" key="1">
    <citation type="submission" date="2018-10" db="EMBL/GenBank/DDBJ databases">
        <title>Genomic Encyclopedia of Archaeal and Bacterial Type Strains, Phase II (KMG-II): from individual species to whole genera.</title>
        <authorList>
            <person name="Goeker M."/>
        </authorList>
    </citation>
    <scope>NUCLEOTIDE SEQUENCE [LARGE SCALE GENOMIC DNA]</scope>
    <source>
        <strain evidence="4 5">DSM 25217</strain>
    </source>
</reference>
<gene>
    <name evidence="4" type="ORF">BXY39_1838</name>
</gene>
<evidence type="ECO:0000313" key="4">
    <source>
        <dbReference type="EMBL" id="RMB07749.1"/>
    </source>
</evidence>
<dbReference type="GO" id="GO:0004512">
    <property type="term" value="F:inositol-3-phosphate synthase activity"/>
    <property type="evidence" value="ECO:0007669"/>
    <property type="project" value="InterPro"/>
</dbReference>
<sequence>MTVSTDRPINVAIVGMGNCASSLVQGIHYYGGAAQTDAAGLLHEEIGGYRPSDIRIAAAFDIDQRKVGKDVAEAIFAKPNCTTVFHDSIPQTGVTVKMGRILDGHSDHMKDYADERTFMPLNAPEPNKDDIVRELRTAGVDILMNYLPVGSQKATEFYADCALEAGVAFVNNIPVFIASNPVWAERFEKAGLPIIGDDIKAQLGATIVHRVLTDLFAKRGVAMDRTYQLNTGGNTDFLNMKNQDRLASKKASKTEAVQSVAARRIADENIHVGPSDYIAWQNDNKVCFLRMEGRLFGDVPMNLEMRLSVEDSPNSAGVAIDTIRCAKLALDRGHAGMVEGPSAFFCKHPPVQHTDDEARLMTETFISGAPLRAVPDEDTAGIQGTEPQGKDRDDGKTAPVRAVAG</sequence>
<dbReference type="Gene3D" id="3.30.360.10">
    <property type="entry name" value="Dihydrodipicolinate Reductase, domain 2"/>
    <property type="match status" value="1"/>
</dbReference>
<dbReference type="PANTHER" id="PTHR43125">
    <property type="entry name" value="INOSITOL-3-PHOSPHATE SYNTHASE"/>
    <property type="match status" value="1"/>
</dbReference>
<dbReference type="RefSeq" id="WP_121938546.1">
    <property type="nucleotide sequence ID" value="NZ_REFR01000011.1"/>
</dbReference>
<protein>
    <submittedName>
        <fullName evidence="4">Myo-inositol-1-phosphate synthase</fullName>
    </submittedName>
</protein>
<dbReference type="EMBL" id="REFR01000011">
    <property type="protein sequence ID" value="RMB07749.1"/>
    <property type="molecule type" value="Genomic_DNA"/>
</dbReference>
<dbReference type="Gene3D" id="3.40.50.720">
    <property type="entry name" value="NAD(P)-binding Rossmann-like Domain"/>
    <property type="match status" value="1"/>
</dbReference>
<evidence type="ECO:0000259" key="3">
    <source>
        <dbReference type="Pfam" id="PF01658"/>
    </source>
</evidence>
<dbReference type="PIRSF" id="PIRSF015578">
    <property type="entry name" value="Myoinos-ppht_syn"/>
    <property type="match status" value="1"/>
</dbReference>
<dbReference type="InterPro" id="IPR013021">
    <property type="entry name" value="Myo-inos-1-P_Synthase_GAPDH"/>
</dbReference>
<dbReference type="GO" id="GO:0008654">
    <property type="term" value="P:phospholipid biosynthetic process"/>
    <property type="evidence" value="ECO:0007669"/>
    <property type="project" value="InterPro"/>
</dbReference>
<dbReference type="PANTHER" id="PTHR43125:SF1">
    <property type="entry name" value="INOSITOL-3-PHOSPHATE SYNTHASE"/>
    <property type="match status" value="1"/>
</dbReference>
<dbReference type="Proteomes" id="UP000271227">
    <property type="component" value="Unassembled WGS sequence"/>
</dbReference>
<feature type="region of interest" description="Disordered" evidence="2">
    <location>
        <begin position="369"/>
        <end position="405"/>
    </location>
</feature>
<dbReference type="GO" id="GO:0006021">
    <property type="term" value="P:inositol biosynthetic process"/>
    <property type="evidence" value="ECO:0007669"/>
    <property type="project" value="InterPro"/>
</dbReference>
<proteinExistence type="inferred from homology"/>
<evidence type="ECO:0000256" key="2">
    <source>
        <dbReference type="SAM" id="MobiDB-lite"/>
    </source>
</evidence>
<evidence type="ECO:0000256" key="1">
    <source>
        <dbReference type="ARBA" id="ARBA00010813"/>
    </source>
</evidence>
<dbReference type="InParanoid" id="A0A3M0CL06"/>
<comment type="caution">
    <text evidence="4">The sequence shown here is derived from an EMBL/GenBank/DDBJ whole genome shotgun (WGS) entry which is preliminary data.</text>
</comment>
<accession>A0A3M0CL06</accession>
<name>A0A3M0CL06_9PROT</name>
<feature type="domain" description="Myo-inositol-1-phosphate synthase GAPDH-like" evidence="3">
    <location>
        <begin position="204"/>
        <end position="312"/>
    </location>
</feature>